<evidence type="ECO:0000256" key="1">
    <source>
        <dbReference type="SAM" id="MobiDB-lite"/>
    </source>
</evidence>
<dbReference type="PANTHER" id="PTHR45786:SF74">
    <property type="entry name" value="ATP-DEPENDENT DNA HELICASE"/>
    <property type="match status" value="1"/>
</dbReference>
<dbReference type="AlphaFoldDB" id="A0A166THS0"/>
<name>A0A166THS0_9AGAM</name>
<dbReference type="STRING" id="436010.A0A166THS0"/>
<organism evidence="2">
    <name type="scientific">Athelia psychrophila</name>
    <dbReference type="NCBI Taxonomy" id="1759441"/>
    <lineage>
        <taxon>Eukaryota</taxon>
        <taxon>Fungi</taxon>
        <taxon>Dikarya</taxon>
        <taxon>Basidiomycota</taxon>
        <taxon>Agaricomycotina</taxon>
        <taxon>Agaricomycetes</taxon>
        <taxon>Agaricomycetidae</taxon>
        <taxon>Atheliales</taxon>
        <taxon>Atheliaceae</taxon>
        <taxon>Athelia</taxon>
    </lineage>
</organism>
<gene>
    <name evidence="2" type="ORF">FIBSPDRAFT_777376</name>
</gene>
<proteinExistence type="predicted"/>
<feature type="region of interest" description="Disordered" evidence="1">
    <location>
        <begin position="30"/>
        <end position="61"/>
    </location>
</feature>
<protein>
    <recommendedName>
        <fullName evidence="3">Helitron helicase-like domain-containing protein</fullName>
    </recommendedName>
</protein>
<reference evidence="2" key="1">
    <citation type="journal article" date="2016" name="Mol. Biol. Evol.">
        <title>Comparative Genomics of Early-Diverging Mushroom-Forming Fungi Provides Insights into the Origins of Lignocellulose Decay Capabilities.</title>
        <authorList>
            <person name="Nagy L.G."/>
            <person name="Riley R."/>
            <person name="Tritt A."/>
            <person name="Adam C."/>
            <person name="Daum C."/>
            <person name="Floudas D."/>
            <person name="Sun H."/>
            <person name="Yadav J.S."/>
            <person name="Pangilinan J."/>
            <person name="Larsson K.H."/>
            <person name="Matsuura K."/>
            <person name="Barry K."/>
            <person name="Labutti K."/>
            <person name="Kuo R."/>
            <person name="Ohm R.A."/>
            <person name="Bhattacharya S.S."/>
            <person name="Shirouzu T."/>
            <person name="Yoshinaga Y."/>
            <person name="Martin F.M."/>
            <person name="Grigoriev I.V."/>
            <person name="Hibbett D.S."/>
        </authorList>
    </citation>
    <scope>NUCLEOTIDE SEQUENCE [LARGE SCALE GENOMIC DNA]</scope>
    <source>
        <strain evidence="2">CBS 109695</strain>
    </source>
</reference>
<evidence type="ECO:0008006" key="3">
    <source>
        <dbReference type="Google" id="ProtNLM"/>
    </source>
</evidence>
<evidence type="ECO:0000313" key="2">
    <source>
        <dbReference type="EMBL" id="KZP30624.1"/>
    </source>
</evidence>
<accession>A0A166THS0</accession>
<dbReference type="EMBL" id="KV417493">
    <property type="protein sequence ID" value="KZP30624.1"/>
    <property type="molecule type" value="Genomic_DNA"/>
</dbReference>
<feature type="non-terminal residue" evidence="2">
    <location>
        <position position="397"/>
    </location>
</feature>
<dbReference type="OrthoDB" id="2272314at2759"/>
<dbReference type="PANTHER" id="PTHR45786">
    <property type="entry name" value="DNA BINDING PROTEIN-LIKE"/>
    <property type="match status" value="1"/>
</dbReference>
<sequence length="397" mass="45150">MGVFRVSPNHETPSRPQLSAPLHEVRQLRSSVPRAATTAGRSTHVSGGIPSARSVAQRARRQREALQRNAQTVAQIPAVQHDTLTQATAQGLLILPPNQPTPAREIRTRWRRGTRNTARVGIARENYHEPTLQHDLGRMDVLCPHCDALHWIGEKLARSSRRDPSFGTCCNQGKVCIPRLADPPQALWDLFTSNDAQCKEFRERIRQYNMALAFTSLGVQEDTRVNARGGWVFRILGQLCHLSGALAPGEGLSPQYAQLYIYDPQQALQQRMHRNSNLREDTMYLLQTLLSRHHRYAPIYKHAYEILREHEDATDVTVRLRMMPGQDRRRYNLPVADEVAVILPGDGSSADRRDIILHCRNEASLLRVNEGHAAYCTLHYVLLFPYGEHEWHDELCQ</sequence>
<feature type="region of interest" description="Disordered" evidence="1">
    <location>
        <begin position="1"/>
        <end position="20"/>
    </location>
</feature>